<gene>
    <name evidence="2" type="ORF">PFRI_35020</name>
</gene>
<accession>A0A1L9NSR3</accession>
<sequence length="121" mass="13473">MASISQNQTFKASAAFVVFSNILVANKYANGMHWMNGFAYATHGLLQFLLTVLTLVTLFAAIIFGLRDAFRYLPQMNPIMGLVVKVTLFIVFGFVLTEFSRTIFMFLSNVSGLNPFAGYKP</sequence>
<name>A0A1L9NSR3_9RHOB</name>
<keyword evidence="3" id="KW-1185">Reference proteome</keyword>
<evidence type="ECO:0000313" key="3">
    <source>
        <dbReference type="Proteomes" id="UP000184514"/>
    </source>
</evidence>
<dbReference type="RefSeq" id="WP_072632005.1">
    <property type="nucleotide sequence ID" value="NZ_MLCB01000188.1"/>
</dbReference>
<keyword evidence="1" id="KW-1133">Transmembrane helix</keyword>
<feature type="transmembrane region" description="Helical" evidence="1">
    <location>
        <begin position="44"/>
        <end position="66"/>
    </location>
</feature>
<proteinExistence type="predicted"/>
<feature type="transmembrane region" description="Helical" evidence="1">
    <location>
        <begin position="12"/>
        <end position="29"/>
    </location>
</feature>
<keyword evidence="1" id="KW-0812">Transmembrane</keyword>
<dbReference type="Proteomes" id="UP000184514">
    <property type="component" value="Unassembled WGS sequence"/>
</dbReference>
<organism evidence="2 3">
    <name type="scientific">Planktotalea frisia</name>
    <dbReference type="NCBI Taxonomy" id="696762"/>
    <lineage>
        <taxon>Bacteria</taxon>
        <taxon>Pseudomonadati</taxon>
        <taxon>Pseudomonadota</taxon>
        <taxon>Alphaproteobacteria</taxon>
        <taxon>Rhodobacterales</taxon>
        <taxon>Paracoccaceae</taxon>
        <taxon>Planktotalea</taxon>
    </lineage>
</organism>
<dbReference type="EMBL" id="MLCB01000188">
    <property type="protein sequence ID" value="OJI92297.1"/>
    <property type="molecule type" value="Genomic_DNA"/>
</dbReference>
<reference evidence="2 3" key="1">
    <citation type="submission" date="2016-10" db="EMBL/GenBank/DDBJ databases">
        <title>Genome sequence of Planktotalea frisia SH6-1.</title>
        <authorList>
            <person name="Poehlein A."/>
            <person name="Bakenhus I."/>
            <person name="Voget S."/>
            <person name="Brinkhoff T."/>
            <person name="Simon M."/>
        </authorList>
    </citation>
    <scope>NUCLEOTIDE SEQUENCE [LARGE SCALE GENOMIC DNA]</scope>
    <source>
        <strain evidence="2 3">SH6-1</strain>
    </source>
</reference>
<evidence type="ECO:0000313" key="2">
    <source>
        <dbReference type="EMBL" id="OJI92297.1"/>
    </source>
</evidence>
<dbReference type="AlphaFoldDB" id="A0A1L9NSR3"/>
<dbReference type="STRING" id="696762.PFRI_35020"/>
<evidence type="ECO:0000256" key="1">
    <source>
        <dbReference type="SAM" id="Phobius"/>
    </source>
</evidence>
<protein>
    <submittedName>
        <fullName evidence="2">Uncharacterized protein</fullName>
    </submittedName>
</protein>
<keyword evidence="1" id="KW-0472">Membrane</keyword>
<comment type="caution">
    <text evidence="2">The sequence shown here is derived from an EMBL/GenBank/DDBJ whole genome shotgun (WGS) entry which is preliminary data.</text>
</comment>
<feature type="transmembrane region" description="Helical" evidence="1">
    <location>
        <begin position="78"/>
        <end position="97"/>
    </location>
</feature>